<evidence type="ECO:0000313" key="4">
    <source>
        <dbReference type="Proteomes" id="UP000193689"/>
    </source>
</evidence>
<dbReference type="Gene3D" id="2.30.180.10">
    <property type="entry name" value="FAS1 domain"/>
    <property type="match status" value="1"/>
</dbReference>
<organism evidence="3 4">
    <name type="scientific">Pseudomassariella vexata</name>
    <dbReference type="NCBI Taxonomy" id="1141098"/>
    <lineage>
        <taxon>Eukaryota</taxon>
        <taxon>Fungi</taxon>
        <taxon>Dikarya</taxon>
        <taxon>Ascomycota</taxon>
        <taxon>Pezizomycotina</taxon>
        <taxon>Sordariomycetes</taxon>
        <taxon>Xylariomycetidae</taxon>
        <taxon>Amphisphaeriales</taxon>
        <taxon>Pseudomassariaceae</taxon>
        <taxon>Pseudomassariella</taxon>
    </lineage>
</organism>
<proteinExistence type="predicted"/>
<dbReference type="Proteomes" id="UP000193689">
    <property type="component" value="Unassembled WGS sequence"/>
</dbReference>
<protein>
    <submittedName>
        <fullName evidence="3">FAS1 domain-containing protein</fullName>
    </submittedName>
</protein>
<dbReference type="InParanoid" id="A0A1Y2EFK9"/>
<dbReference type="InterPro" id="IPR036378">
    <property type="entry name" value="FAS1_dom_sf"/>
</dbReference>
<dbReference type="PANTHER" id="PTHR10900:SF77">
    <property type="entry name" value="FI19380P1"/>
    <property type="match status" value="1"/>
</dbReference>
<dbReference type="Pfam" id="PF02469">
    <property type="entry name" value="Fasciclin"/>
    <property type="match status" value="1"/>
</dbReference>
<dbReference type="OrthoDB" id="286301at2759"/>
<sequence>MSGLGGSVSLLQTDIPYDGGLIQVTDGYFTLPQSLSQTILQKQLTTFLDLINKFNLTATWENTPFVTIFVPTNDAFNSSKLTGSEPGFKEFLLSHIVVDKDMVGYLPNLHNGQTLETKSHLRQKVEIRGSDYFIGDLGAKIVRSQMNIGLTNGVAHVVDKVLTMPTATVTTAAASDLSTAAGATVAVILAALAGLLLSSNF</sequence>
<feature type="transmembrane region" description="Helical" evidence="1">
    <location>
        <begin position="177"/>
        <end position="197"/>
    </location>
</feature>
<keyword evidence="1" id="KW-0472">Membrane</keyword>
<comment type="caution">
    <text evidence="3">The sequence shown here is derived from an EMBL/GenBank/DDBJ whole genome shotgun (WGS) entry which is preliminary data.</text>
</comment>
<name>A0A1Y2EFK9_9PEZI</name>
<keyword evidence="1" id="KW-1133">Transmembrane helix</keyword>
<dbReference type="PANTHER" id="PTHR10900">
    <property type="entry name" value="PERIOSTIN-RELATED"/>
    <property type="match status" value="1"/>
</dbReference>
<dbReference type="InterPro" id="IPR050904">
    <property type="entry name" value="Adhesion/Biosynth-related"/>
</dbReference>
<evidence type="ECO:0000313" key="3">
    <source>
        <dbReference type="EMBL" id="ORY70339.1"/>
    </source>
</evidence>
<dbReference type="SUPFAM" id="SSF82153">
    <property type="entry name" value="FAS1 domain"/>
    <property type="match status" value="1"/>
</dbReference>
<reference evidence="3 4" key="1">
    <citation type="submission" date="2016-07" db="EMBL/GenBank/DDBJ databases">
        <title>Pervasive Adenine N6-methylation of Active Genes in Fungi.</title>
        <authorList>
            <consortium name="DOE Joint Genome Institute"/>
            <person name="Mondo S.J."/>
            <person name="Dannebaum R.O."/>
            <person name="Kuo R.C."/>
            <person name="Labutti K."/>
            <person name="Haridas S."/>
            <person name="Kuo A."/>
            <person name="Salamov A."/>
            <person name="Ahrendt S.R."/>
            <person name="Lipzen A."/>
            <person name="Sullivan W."/>
            <person name="Andreopoulos W.B."/>
            <person name="Clum A."/>
            <person name="Lindquist E."/>
            <person name="Daum C."/>
            <person name="Ramamoorthy G.K."/>
            <person name="Gryganskyi A."/>
            <person name="Culley D."/>
            <person name="Magnuson J.K."/>
            <person name="James T.Y."/>
            <person name="O'Malley M.A."/>
            <person name="Stajich J.E."/>
            <person name="Spatafora J.W."/>
            <person name="Visel A."/>
            <person name="Grigoriev I.V."/>
        </authorList>
    </citation>
    <scope>NUCLEOTIDE SEQUENCE [LARGE SCALE GENOMIC DNA]</scope>
    <source>
        <strain evidence="3 4">CBS 129021</strain>
    </source>
</reference>
<feature type="domain" description="FAS1" evidence="2">
    <location>
        <begin position="31"/>
        <end position="162"/>
    </location>
</feature>
<dbReference type="InterPro" id="IPR000782">
    <property type="entry name" value="FAS1_domain"/>
</dbReference>
<dbReference type="RefSeq" id="XP_040720289.1">
    <property type="nucleotide sequence ID" value="XM_040859462.1"/>
</dbReference>
<evidence type="ECO:0000259" key="2">
    <source>
        <dbReference type="PROSITE" id="PS50213"/>
    </source>
</evidence>
<dbReference type="AlphaFoldDB" id="A0A1Y2EFK9"/>
<dbReference type="PROSITE" id="PS50213">
    <property type="entry name" value="FAS1"/>
    <property type="match status" value="1"/>
</dbReference>
<keyword evidence="4" id="KW-1185">Reference proteome</keyword>
<dbReference type="SMART" id="SM00554">
    <property type="entry name" value="FAS1"/>
    <property type="match status" value="1"/>
</dbReference>
<dbReference type="STRING" id="1141098.A0A1Y2EFK9"/>
<keyword evidence="1" id="KW-0812">Transmembrane</keyword>
<accession>A0A1Y2EFK9</accession>
<dbReference type="EMBL" id="MCFJ01000002">
    <property type="protein sequence ID" value="ORY70339.1"/>
    <property type="molecule type" value="Genomic_DNA"/>
</dbReference>
<gene>
    <name evidence="3" type="ORF">BCR38DRAFT_421788</name>
</gene>
<evidence type="ECO:0000256" key="1">
    <source>
        <dbReference type="SAM" id="Phobius"/>
    </source>
</evidence>
<dbReference type="GeneID" id="63775674"/>